<dbReference type="OrthoDB" id="9800719at2"/>
<evidence type="ECO:0000256" key="2">
    <source>
        <dbReference type="ARBA" id="ARBA00010207"/>
    </source>
</evidence>
<dbReference type="GO" id="GO:0000287">
    <property type="term" value="F:magnesium ion binding"/>
    <property type="evidence" value="ECO:0007669"/>
    <property type="project" value="UniProtKB-UniRule"/>
</dbReference>
<comment type="caution">
    <text evidence="16">The sequence shown here is derived from an EMBL/GenBank/DDBJ whole genome shotgun (WGS) entry which is preliminary data.</text>
</comment>
<evidence type="ECO:0000256" key="4">
    <source>
        <dbReference type="ARBA" id="ARBA00022490"/>
    </source>
</evidence>
<dbReference type="NCBIfam" id="TIGR00468">
    <property type="entry name" value="pheS"/>
    <property type="match status" value="1"/>
</dbReference>
<evidence type="ECO:0000256" key="6">
    <source>
        <dbReference type="ARBA" id="ARBA00022723"/>
    </source>
</evidence>
<dbReference type="GO" id="GO:0004826">
    <property type="term" value="F:phenylalanine-tRNA ligase activity"/>
    <property type="evidence" value="ECO:0007669"/>
    <property type="project" value="UniProtKB-UniRule"/>
</dbReference>
<dbReference type="STRING" id="69896.S284_00300"/>
<keyword evidence="11 13" id="KW-0030">Aminoacyl-tRNA synthetase</keyword>
<comment type="catalytic activity">
    <reaction evidence="12 13">
        <text>tRNA(Phe) + L-phenylalanine + ATP = L-phenylalanyl-tRNA(Phe) + AMP + diphosphate + H(+)</text>
        <dbReference type="Rhea" id="RHEA:19413"/>
        <dbReference type="Rhea" id="RHEA-COMP:9668"/>
        <dbReference type="Rhea" id="RHEA-COMP:9699"/>
        <dbReference type="ChEBI" id="CHEBI:15378"/>
        <dbReference type="ChEBI" id="CHEBI:30616"/>
        <dbReference type="ChEBI" id="CHEBI:33019"/>
        <dbReference type="ChEBI" id="CHEBI:58095"/>
        <dbReference type="ChEBI" id="CHEBI:78442"/>
        <dbReference type="ChEBI" id="CHEBI:78531"/>
        <dbReference type="ChEBI" id="CHEBI:456215"/>
        <dbReference type="EC" id="6.1.1.20"/>
    </reaction>
</comment>
<keyword evidence="7 13" id="KW-0547">Nucleotide-binding</keyword>
<evidence type="ECO:0000256" key="11">
    <source>
        <dbReference type="ARBA" id="ARBA00023146"/>
    </source>
</evidence>
<evidence type="ECO:0000256" key="8">
    <source>
        <dbReference type="ARBA" id="ARBA00022840"/>
    </source>
</evidence>
<evidence type="ECO:0000256" key="12">
    <source>
        <dbReference type="ARBA" id="ARBA00049255"/>
    </source>
</evidence>
<feature type="coiled-coil region" evidence="14">
    <location>
        <begin position="63"/>
        <end position="93"/>
    </location>
</feature>
<keyword evidence="5 13" id="KW-0436">Ligase</keyword>
<protein>
    <recommendedName>
        <fullName evidence="13">Phenylalanine--tRNA ligase alpha subunit</fullName>
        <ecNumber evidence="13">6.1.1.20</ecNumber>
    </recommendedName>
    <alternativeName>
        <fullName evidence="13">Phenylalanyl-tRNA synthetase alpha subunit</fullName>
        <shortName evidence="13">PheRS</shortName>
    </alternativeName>
</protein>
<comment type="cofactor">
    <cofactor evidence="13">
        <name>Mg(2+)</name>
        <dbReference type="ChEBI" id="CHEBI:18420"/>
    </cofactor>
    <text evidence="13">Binds 2 magnesium ions per tetramer.</text>
</comment>
<evidence type="ECO:0000256" key="3">
    <source>
        <dbReference type="ARBA" id="ARBA00011209"/>
    </source>
</evidence>
<evidence type="ECO:0000259" key="15">
    <source>
        <dbReference type="PROSITE" id="PS50862"/>
    </source>
</evidence>
<evidence type="ECO:0000256" key="1">
    <source>
        <dbReference type="ARBA" id="ARBA00004496"/>
    </source>
</evidence>
<gene>
    <name evidence="13 16" type="primary">pheS</name>
    <name evidence="16" type="ORF">PSSA1_v1c0970</name>
</gene>
<dbReference type="GO" id="GO:0000049">
    <property type="term" value="F:tRNA binding"/>
    <property type="evidence" value="ECO:0007669"/>
    <property type="project" value="InterPro"/>
</dbReference>
<keyword evidence="8 13" id="KW-0067">ATP-binding</keyword>
<dbReference type="GO" id="GO:0006432">
    <property type="term" value="P:phenylalanyl-tRNA aminoacylation"/>
    <property type="evidence" value="ECO:0007669"/>
    <property type="project" value="UniProtKB-UniRule"/>
</dbReference>
<evidence type="ECO:0000313" key="16">
    <source>
        <dbReference type="EMBL" id="RMI89217.1"/>
    </source>
</evidence>
<dbReference type="Proteomes" id="UP000283896">
    <property type="component" value="Unassembled WGS sequence"/>
</dbReference>
<dbReference type="PANTHER" id="PTHR11538:SF41">
    <property type="entry name" value="PHENYLALANINE--TRNA LIGASE, MITOCHONDRIAL"/>
    <property type="match status" value="1"/>
</dbReference>
<evidence type="ECO:0000256" key="9">
    <source>
        <dbReference type="ARBA" id="ARBA00022842"/>
    </source>
</evidence>
<dbReference type="Pfam" id="PF02912">
    <property type="entry name" value="Phe_tRNA-synt_N"/>
    <property type="match status" value="1"/>
</dbReference>
<name>A0A421NYZ4_9MOLU</name>
<dbReference type="AlphaFoldDB" id="A0A421NYZ4"/>
<dbReference type="HAMAP" id="MF_00281">
    <property type="entry name" value="Phe_tRNA_synth_alpha1"/>
    <property type="match status" value="1"/>
</dbReference>
<dbReference type="PANTHER" id="PTHR11538">
    <property type="entry name" value="PHENYLALANYL-TRNA SYNTHETASE"/>
    <property type="match status" value="1"/>
</dbReference>
<dbReference type="InterPro" id="IPR006195">
    <property type="entry name" value="aa-tRNA-synth_II"/>
</dbReference>
<dbReference type="Pfam" id="PF01409">
    <property type="entry name" value="tRNA-synt_2d"/>
    <property type="match status" value="1"/>
</dbReference>
<keyword evidence="10 13" id="KW-0648">Protein biosynthesis</keyword>
<dbReference type="InterPro" id="IPR010978">
    <property type="entry name" value="tRNA-bd_arm"/>
</dbReference>
<dbReference type="SUPFAM" id="SSF46589">
    <property type="entry name" value="tRNA-binding arm"/>
    <property type="match status" value="1"/>
</dbReference>
<evidence type="ECO:0000256" key="7">
    <source>
        <dbReference type="ARBA" id="ARBA00022741"/>
    </source>
</evidence>
<feature type="binding site" evidence="13">
    <location>
        <position position="256"/>
    </location>
    <ligand>
        <name>Mg(2+)</name>
        <dbReference type="ChEBI" id="CHEBI:18420"/>
        <note>shared with beta subunit</note>
    </ligand>
</feature>
<dbReference type="RefSeq" id="WP_122225325.1">
    <property type="nucleotide sequence ID" value="NZ_MPBG01000001.1"/>
</dbReference>
<dbReference type="EC" id="6.1.1.20" evidence="13"/>
<keyword evidence="6 13" id="KW-0479">Metal-binding</keyword>
<organism evidence="16 17">
    <name type="scientific">Candidatus Phytoplasma solani</name>
    <dbReference type="NCBI Taxonomy" id="69896"/>
    <lineage>
        <taxon>Bacteria</taxon>
        <taxon>Bacillati</taxon>
        <taxon>Mycoplasmatota</taxon>
        <taxon>Mollicutes</taxon>
        <taxon>Acholeplasmatales</taxon>
        <taxon>Acholeplasmataceae</taxon>
        <taxon>Candidatus Phytoplasma</taxon>
        <taxon>16SrXII (Stolbur group)</taxon>
    </lineage>
</organism>
<dbReference type="InterPro" id="IPR045864">
    <property type="entry name" value="aa-tRNA-synth_II/BPL/LPL"/>
</dbReference>
<proteinExistence type="inferred from homology"/>
<dbReference type="GO" id="GO:0005524">
    <property type="term" value="F:ATP binding"/>
    <property type="evidence" value="ECO:0007669"/>
    <property type="project" value="UniProtKB-UniRule"/>
</dbReference>
<comment type="similarity">
    <text evidence="2 13">Belongs to the class-II aminoacyl-tRNA synthetase family. Phe-tRNA synthetase alpha subunit type 1 subfamily.</text>
</comment>
<feature type="domain" description="Aminoacyl-transfer RNA synthetases class-II family profile" evidence="15">
    <location>
        <begin position="110"/>
        <end position="333"/>
    </location>
</feature>
<reference evidence="17" key="1">
    <citation type="submission" date="2016-11" db="EMBL/GenBank/DDBJ databases">
        <title>Genome sequence of Candidatus Phytoplasma solani strain SA-1.</title>
        <authorList>
            <person name="Haryono M."/>
            <person name="Samarzija I."/>
            <person name="Seruga Music M."/>
            <person name="Hogenhout S."/>
            <person name="Kuo C.-H."/>
        </authorList>
    </citation>
    <scope>NUCLEOTIDE SEQUENCE [LARGE SCALE GENOMIC DNA]</scope>
    <source>
        <strain evidence="17">SA-1</strain>
    </source>
</reference>
<dbReference type="EMBL" id="MPBG01000001">
    <property type="protein sequence ID" value="RMI89217.1"/>
    <property type="molecule type" value="Genomic_DNA"/>
</dbReference>
<dbReference type="InterPro" id="IPR022911">
    <property type="entry name" value="Phe_tRNA_ligase_alpha1_bac"/>
</dbReference>
<evidence type="ECO:0000313" key="17">
    <source>
        <dbReference type="Proteomes" id="UP000283896"/>
    </source>
</evidence>
<keyword evidence="9 13" id="KW-0460">Magnesium</keyword>
<sequence>MKNKIQLLKEQFEKLFEQDKNNLEALLALEQKFLGKKGLFQELNQQFKSISYDQKPAAGKLINHLKQTIIASLQQEKNRLKQQALNLELIQEDVDISLPGFNFKQGSIHPLYQIIEQLEDLFLSLGYQIKDGNEIETDFFNFEMLNIGKDHPARAMQDSFYINPEKLLRTHTSNIQVKEMLKHQGKPLKIISSGKVFRKDDDDDTHSHQFMQLEGLIIDKNINFLDLKQTLLTIIQELFGISQEINLRPSYFPFTEPSVEVDLVMTKQDNSKEYLEILGAGLVHPQVLINANYDPEKYQGFAFGIGIERVAMIKYQIENIRYFYQNDIRFLRQFAKEKKHENS</sequence>
<dbReference type="InterPro" id="IPR002319">
    <property type="entry name" value="Phenylalanyl-tRNA_Synthase"/>
</dbReference>
<evidence type="ECO:0000256" key="5">
    <source>
        <dbReference type="ARBA" id="ARBA00022598"/>
    </source>
</evidence>
<keyword evidence="17" id="KW-1185">Reference proteome</keyword>
<dbReference type="GO" id="GO:0005737">
    <property type="term" value="C:cytoplasm"/>
    <property type="evidence" value="ECO:0007669"/>
    <property type="project" value="UniProtKB-SubCell"/>
</dbReference>
<keyword evidence="4 13" id="KW-0963">Cytoplasm</keyword>
<dbReference type="SUPFAM" id="SSF55681">
    <property type="entry name" value="Class II aaRS and biotin synthetases"/>
    <property type="match status" value="1"/>
</dbReference>
<dbReference type="InterPro" id="IPR004188">
    <property type="entry name" value="Phe-tRNA_ligase_II_N"/>
</dbReference>
<evidence type="ECO:0000256" key="14">
    <source>
        <dbReference type="SAM" id="Coils"/>
    </source>
</evidence>
<dbReference type="Gene3D" id="3.30.930.10">
    <property type="entry name" value="Bira Bifunctional Protein, Domain 2"/>
    <property type="match status" value="1"/>
</dbReference>
<dbReference type="CDD" id="cd00496">
    <property type="entry name" value="PheRS_alpha_core"/>
    <property type="match status" value="1"/>
</dbReference>
<dbReference type="InterPro" id="IPR004529">
    <property type="entry name" value="Phe-tRNA-synth_IIc_asu"/>
</dbReference>
<keyword evidence="14" id="KW-0175">Coiled coil</keyword>
<evidence type="ECO:0000256" key="13">
    <source>
        <dbReference type="HAMAP-Rule" id="MF_00281"/>
    </source>
</evidence>
<accession>A0A421NYZ4</accession>
<dbReference type="PROSITE" id="PS50862">
    <property type="entry name" value="AA_TRNA_LIGASE_II"/>
    <property type="match status" value="1"/>
</dbReference>
<comment type="subunit">
    <text evidence="3 13">Tetramer of two alpha and two beta subunits.</text>
</comment>
<evidence type="ECO:0000256" key="10">
    <source>
        <dbReference type="ARBA" id="ARBA00022917"/>
    </source>
</evidence>
<comment type="subcellular location">
    <subcellularLocation>
        <location evidence="1 13">Cytoplasm</location>
    </subcellularLocation>
</comment>